<keyword evidence="4" id="KW-1185">Reference proteome</keyword>
<evidence type="ECO:0000256" key="1">
    <source>
        <dbReference type="SAM" id="MobiDB-lite"/>
    </source>
</evidence>
<keyword evidence="2" id="KW-1133">Transmembrane helix</keyword>
<evidence type="ECO:0000313" key="4">
    <source>
        <dbReference type="Proteomes" id="UP000681425"/>
    </source>
</evidence>
<keyword evidence="2" id="KW-0472">Membrane</keyword>
<feature type="compositionally biased region" description="Basic and acidic residues" evidence="1">
    <location>
        <begin position="75"/>
        <end position="94"/>
    </location>
</feature>
<protein>
    <submittedName>
        <fullName evidence="3">Uncharacterized protein</fullName>
    </submittedName>
</protein>
<feature type="transmembrane region" description="Helical" evidence="2">
    <location>
        <begin position="211"/>
        <end position="230"/>
    </location>
</feature>
<dbReference type="EMBL" id="CP073910">
    <property type="protein sequence ID" value="QUT06529.1"/>
    <property type="molecule type" value="Genomic_DNA"/>
</dbReference>
<reference evidence="3" key="1">
    <citation type="submission" date="2021-04" db="EMBL/GenBank/DDBJ databases">
        <title>Isolation of p-tert-butylphenol degrading bacteria Sphingobium phenoxybenzoativorans Tas13 from active sludge.</title>
        <authorList>
            <person name="Li Y."/>
        </authorList>
    </citation>
    <scope>NUCLEOTIDE SEQUENCE</scope>
    <source>
        <strain evidence="3">Tas13</strain>
    </source>
</reference>
<feature type="compositionally biased region" description="Low complexity" evidence="1">
    <location>
        <begin position="127"/>
        <end position="173"/>
    </location>
</feature>
<feature type="region of interest" description="Disordered" evidence="1">
    <location>
        <begin position="56"/>
        <end position="186"/>
    </location>
</feature>
<feature type="compositionally biased region" description="Pro residues" evidence="1">
    <location>
        <begin position="98"/>
        <end position="113"/>
    </location>
</feature>
<feature type="compositionally biased region" description="Polar residues" evidence="1">
    <location>
        <begin position="115"/>
        <end position="126"/>
    </location>
</feature>
<evidence type="ECO:0000256" key="2">
    <source>
        <dbReference type="SAM" id="Phobius"/>
    </source>
</evidence>
<dbReference type="KEGG" id="spph:KFK14_03445"/>
<name>A0A975K8W9_9SPHN</name>
<evidence type="ECO:0000313" key="3">
    <source>
        <dbReference type="EMBL" id="QUT06529.1"/>
    </source>
</evidence>
<organism evidence="3 4">
    <name type="scientific">Sphingobium phenoxybenzoativorans</name>
    <dbReference type="NCBI Taxonomy" id="1592790"/>
    <lineage>
        <taxon>Bacteria</taxon>
        <taxon>Pseudomonadati</taxon>
        <taxon>Pseudomonadota</taxon>
        <taxon>Alphaproteobacteria</taxon>
        <taxon>Sphingomonadales</taxon>
        <taxon>Sphingomonadaceae</taxon>
        <taxon>Sphingobium</taxon>
    </lineage>
</organism>
<dbReference type="Proteomes" id="UP000681425">
    <property type="component" value="Chromosome"/>
</dbReference>
<keyword evidence="2" id="KW-0812">Transmembrane</keyword>
<dbReference type="AlphaFoldDB" id="A0A975K8W9"/>
<dbReference type="RefSeq" id="WP_212609885.1">
    <property type="nucleotide sequence ID" value="NZ_CP073910.1"/>
</dbReference>
<accession>A0A975K8W9</accession>
<proteinExistence type="predicted"/>
<feature type="region of interest" description="Disordered" evidence="1">
    <location>
        <begin position="240"/>
        <end position="273"/>
    </location>
</feature>
<gene>
    <name evidence="3" type="ORF">KFK14_03445</name>
</gene>
<sequence>MGAHLVYRTANVIARRHSSAVKRMTRLRHAIMGSRHLLLAAGAAIAFGPAMAIAQDAAPTQPPPPGSLQGFQLDPSRDTSKPRPPEREGPEIESRPAAPLPAPAPAVTAPPPVSRTVQPTPAPSSTAQQPARQREPQQSAPQTRGAAAAPVVQQPAPVQTAPAQPAPVTSTPLETPPPMAAEPAAPDTQLPAGNVAETAAVPAETPSRSTLPWIIAALVVAGIAALTLVLRRRKRPAEDFAEPDIAPETATLSGDIPPSSVDAPEAAEPVQPARPSAALAIEFHPLGARHTLIGAAVGYRIILHNEGEVAAENVAIATMIANADARQEQELAGFFARPVHAPSHSADRIEPGFSVEFTGELRLASDAIVPIKVRDRALLIPLVAFSAHYGWDGGNGYSAAAFIVGEESDPPRERMAPFRIDQGPRQYRSVGSRAARTALVG</sequence>